<evidence type="ECO:0000313" key="2">
    <source>
        <dbReference type="Proteomes" id="UP000018348"/>
    </source>
</evidence>
<dbReference type="EMBL" id="CAQK01000061">
    <property type="protein sequence ID" value="CCQ49069.1"/>
    <property type="molecule type" value="Genomic_DNA"/>
</dbReference>
<protein>
    <submittedName>
        <fullName evidence="1">Uncharacterized protein</fullName>
    </submittedName>
</protein>
<dbReference type="Proteomes" id="UP000018348">
    <property type="component" value="Unassembled WGS sequence"/>
</dbReference>
<organism evidence="1 2">
    <name type="scientific">Crocosphaera watsonii WH 8502</name>
    <dbReference type="NCBI Taxonomy" id="423474"/>
    <lineage>
        <taxon>Bacteria</taxon>
        <taxon>Bacillati</taxon>
        <taxon>Cyanobacteriota</taxon>
        <taxon>Cyanophyceae</taxon>
        <taxon>Oscillatoriophycideae</taxon>
        <taxon>Chroococcales</taxon>
        <taxon>Aphanothecaceae</taxon>
        <taxon>Crocosphaera</taxon>
    </lineage>
</organism>
<evidence type="ECO:0000313" key="1">
    <source>
        <dbReference type="EMBL" id="CCQ49069.1"/>
    </source>
</evidence>
<comment type="caution">
    <text evidence="1">The sequence shown here is derived from an EMBL/GenBank/DDBJ whole genome shotgun (WGS) entry which is preliminary data.</text>
</comment>
<gene>
    <name evidence="1" type="ORF">CWATWH8502_3157</name>
</gene>
<reference evidence="1 2" key="1">
    <citation type="submission" date="2013-01" db="EMBL/GenBank/DDBJ databases">
        <authorList>
            <person name="Bench S."/>
        </authorList>
    </citation>
    <scope>NUCLEOTIDE SEQUENCE [LARGE SCALE GENOMIC DNA]</scope>
    <source>
        <strain evidence="1 2">WH 8502</strain>
    </source>
</reference>
<proteinExistence type="predicted"/>
<accession>T2I8D3</accession>
<dbReference type="AlphaFoldDB" id="T2I8D3"/>
<sequence length="41" mass="4816">MDSLEKKRRRSLARKVDNEVEKIIHKVMTNEGVRAKLLPEP</sequence>
<name>T2I8D3_CROWT</name>
<reference evidence="1 2" key="2">
    <citation type="submission" date="2013-09" db="EMBL/GenBank/DDBJ databases">
        <title>Whole genome comparison of six Crocosphaera watsonii strains with differing phenotypes.</title>
        <authorList>
            <person name="Bench S.R."/>
            <person name="Heller P."/>
            <person name="Frank I."/>
            <person name="Arciniega M."/>
            <person name="Shilova I.N."/>
            <person name="Zehr J.P."/>
        </authorList>
    </citation>
    <scope>NUCLEOTIDE SEQUENCE [LARGE SCALE GENOMIC DNA]</scope>
    <source>
        <strain evidence="1 2">WH 8502</strain>
    </source>
</reference>